<evidence type="ECO:0000256" key="8">
    <source>
        <dbReference type="ARBA" id="ARBA00023180"/>
    </source>
</evidence>
<sequence length="239" mass="28141">MLVDDTNGILFAYIPKVSCSTWKSVFRISRESHRDNRVKYSVLSQYNDTERAKRLEQYKKVLFVRNPFTRLLSAFLSKFRSRGNLQKSWEIVYGFPIIKRYRPPELFKKLEVLPRSSLPHMNITLTEFIRYIHDRGDEIQLTETSDHWLPQHIVSHVCEMEFDFIGKYENLAVEAPFVLKWSGMSPVATFPEVHASNALSVVRQEFGEVPLLHLKSLIQYYSLDFELFGYNPYEILHGE</sequence>
<gene>
    <name evidence="10" type="ORF">BSL78_03056</name>
</gene>
<dbReference type="PANTHER" id="PTHR12137:SF54">
    <property type="entry name" value="CARBOHYDRATE SULFOTRANSFERASE"/>
    <property type="match status" value="1"/>
</dbReference>
<dbReference type="InterPro" id="IPR005331">
    <property type="entry name" value="Sulfotransferase"/>
</dbReference>
<dbReference type="GO" id="GO:0016051">
    <property type="term" value="P:carbohydrate biosynthetic process"/>
    <property type="evidence" value="ECO:0007669"/>
    <property type="project" value="InterPro"/>
</dbReference>
<dbReference type="OrthoDB" id="2019940at2759"/>
<dbReference type="InterPro" id="IPR018011">
    <property type="entry name" value="Carb_sulfotrans_8-10"/>
</dbReference>
<keyword evidence="8 9" id="KW-0325">Glycoprotein</keyword>
<name>A0A2G8LIH1_STIJA</name>
<dbReference type="GO" id="GO:0008146">
    <property type="term" value="F:sulfotransferase activity"/>
    <property type="evidence" value="ECO:0007669"/>
    <property type="project" value="InterPro"/>
</dbReference>
<dbReference type="STRING" id="307972.A0A2G8LIH1"/>
<dbReference type="PANTHER" id="PTHR12137">
    <property type="entry name" value="CARBOHYDRATE SULFOTRANSFERASE"/>
    <property type="match status" value="1"/>
</dbReference>
<proteinExistence type="inferred from homology"/>
<evidence type="ECO:0000256" key="6">
    <source>
        <dbReference type="ARBA" id="ARBA00023034"/>
    </source>
</evidence>
<evidence type="ECO:0000256" key="4">
    <source>
        <dbReference type="ARBA" id="ARBA00022692"/>
    </source>
</evidence>
<comment type="similarity">
    <text evidence="2 9">Belongs to the sulfotransferase 2 family.</text>
</comment>
<evidence type="ECO:0000256" key="5">
    <source>
        <dbReference type="ARBA" id="ARBA00022989"/>
    </source>
</evidence>
<dbReference type="EC" id="2.8.2.-" evidence="9"/>
<keyword evidence="5" id="KW-1133">Transmembrane helix</keyword>
<keyword evidence="3 9" id="KW-0808">Transferase</keyword>
<keyword evidence="11" id="KW-1185">Reference proteome</keyword>
<evidence type="ECO:0000256" key="2">
    <source>
        <dbReference type="ARBA" id="ARBA00006339"/>
    </source>
</evidence>
<keyword evidence="9" id="KW-0735">Signal-anchor</keyword>
<keyword evidence="9" id="KW-0119">Carbohydrate metabolism</keyword>
<keyword evidence="4" id="KW-0812">Transmembrane</keyword>
<dbReference type="GO" id="GO:0000139">
    <property type="term" value="C:Golgi membrane"/>
    <property type="evidence" value="ECO:0007669"/>
    <property type="project" value="UniProtKB-SubCell"/>
</dbReference>
<keyword evidence="6 9" id="KW-0333">Golgi apparatus</keyword>
<evidence type="ECO:0000313" key="10">
    <source>
        <dbReference type="EMBL" id="PIK60058.1"/>
    </source>
</evidence>
<evidence type="ECO:0000256" key="3">
    <source>
        <dbReference type="ARBA" id="ARBA00022679"/>
    </source>
</evidence>
<evidence type="ECO:0000256" key="7">
    <source>
        <dbReference type="ARBA" id="ARBA00023136"/>
    </source>
</evidence>
<dbReference type="Pfam" id="PF03567">
    <property type="entry name" value="Sulfotransfer_2"/>
    <property type="match status" value="1"/>
</dbReference>
<dbReference type="AlphaFoldDB" id="A0A2G8LIH1"/>
<dbReference type="EMBL" id="MRZV01000067">
    <property type="protein sequence ID" value="PIK60058.1"/>
    <property type="molecule type" value="Genomic_DNA"/>
</dbReference>
<evidence type="ECO:0000256" key="1">
    <source>
        <dbReference type="ARBA" id="ARBA00004323"/>
    </source>
</evidence>
<keyword evidence="7" id="KW-0472">Membrane</keyword>
<protein>
    <recommendedName>
        <fullName evidence="9">Carbohydrate sulfotransferase</fullName>
        <ecNumber evidence="9">2.8.2.-</ecNumber>
    </recommendedName>
</protein>
<evidence type="ECO:0000256" key="9">
    <source>
        <dbReference type="RuleBase" id="RU364020"/>
    </source>
</evidence>
<accession>A0A2G8LIH1</accession>
<evidence type="ECO:0000313" key="11">
    <source>
        <dbReference type="Proteomes" id="UP000230750"/>
    </source>
</evidence>
<organism evidence="10 11">
    <name type="scientific">Stichopus japonicus</name>
    <name type="common">Sea cucumber</name>
    <dbReference type="NCBI Taxonomy" id="307972"/>
    <lineage>
        <taxon>Eukaryota</taxon>
        <taxon>Metazoa</taxon>
        <taxon>Echinodermata</taxon>
        <taxon>Eleutherozoa</taxon>
        <taxon>Echinozoa</taxon>
        <taxon>Holothuroidea</taxon>
        <taxon>Aspidochirotacea</taxon>
        <taxon>Aspidochirotida</taxon>
        <taxon>Stichopodidae</taxon>
        <taxon>Apostichopus</taxon>
    </lineage>
</organism>
<dbReference type="Proteomes" id="UP000230750">
    <property type="component" value="Unassembled WGS sequence"/>
</dbReference>
<reference evidence="10 11" key="1">
    <citation type="journal article" date="2017" name="PLoS Biol.">
        <title>The sea cucumber genome provides insights into morphological evolution and visceral regeneration.</title>
        <authorList>
            <person name="Zhang X."/>
            <person name="Sun L."/>
            <person name="Yuan J."/>
            <person name="Sun Y."/>
            <person name="Gao Y."/>
            <person name="Zhang L."/>
            <person name="Li S."/>
            <person name="Dai H."/>
            <person name="Hamel J.F."/>
            <person name="Liu C."/>
            <person name="Yu Y."/>
            <person name="Liu S."/>
            <person name="Lin W."/>
            <person name="Guo K."/>
            <person name="Jin S."/>
            <person name="Xu P."/>
            <person name="Storey K.B."/>
            <person name="Huan P."/>
            <person name="Zhang T."/>
            <person name="Zhou Y."/>
            <person name="Zhang J."/>
            <person name="Lin C."/>
            <person name="Li X."/>
            <person name="Xing L."/>
            <person name="Huo D."/>
            <person name="Sun M."/>
            <person name="Wang L."/>
            <person name="Mercier A."/>
            <person name="Li F."/>
            <person name="Yang H."/>
            <person name="Xiang J."/>
        </authorList>
    </citation>
    <scope>NUCLEOTIDE SEQUENCE [LARGE SCALE GENOMIC DNA]</scope>
    <source>
        <strain evidence="10">Shaxun</strain>
        <tissue evidence="10">Muscle</tissue>
    </source>
</reference>
<comment type="subcellular location">
    <subcellularLocation>
        <location evidence="1 9">Golgi apparatus membrane</location>
        <topology evidence="1 9">Single-pass type II membrane protein</topology>
    </subcellularLocation>
</comment>
<comment type="caution">
    <text evidence="10">The sequence shown here is derived from an EMBL/GenBank/DDBJ whole genome shotgun (WGS) entry which is preliminary data.</text>
</comment>